<dbReference type="OrthoDB" id="97518at2759"/>
<reference evidence="2" key="1">
    <citation type="journal article" date="2021" name="Sci. Rep.">
        <title>Diploid genomic architecture of Nitzschia inconspicua, an elite biomass production diatom.</title>
        <authorList>
            <person name="Oliver A."/>
            <person name="Podell S."/>
            <person name="Pinowska A."/>
            <person name="Traller J.C."/>
            <person name="Smith S.R."/>
            <person name="McClure R."/>
            <person name="Beliaev A."/>
            <person name="Bohutskyi P."/>
            <person name="Hill E.A."/>
            <person name="Rabines A."/>
            <person name="Zheng H."/>
            <person name="Allen L.Z."/>
            <person name="Kuo A."/>
            <person name="Grigoriev I.V."/>
            <person name="Allen A.E."/>
            <person name="Hazlebeck D."/>
            <person name="Allen E.E."/>
        </authorList>
    </citation>
    <scope>NUCLEOTIDE SEQUENCE</scope>
    <source>
        <strain evidence="2">Hildebrandi</strain>
    </source>
</reference>
<proteinExistence type="predicted"/>
<keyword evidence="1" id="KW-0732">Signal</keyword>
<protein>
    <submittedName>
        <fullName evidence="2">LURP-one-related protein</fullName>
    </submittedName>
</protein>
<dbReference type="Pfam" id="PF04525">
    <property type="entry name" value="LOR"/>
    <property type="match status" value="1"/>
</dbReference>
<keyword evidence="3" id="KW-1185">Reference proteome</keyword>
<evidence type="ECO:0000256" key="1">
    <source>
        <dbReference type="SAM" id="SignalP"/>
    </source>
</evidence>
<dbReference type="InterPro" id="IPR007612">
    <property type="entry name" value="LOR"/>
</dbReference>
<feature type="chain" id="PRO_5039896214" evidence="1">
    <location>
        <begin position="21"/>
        <end position="262"/>
    </location>
</feature>
<dbReference type="AlphaFoldDB" id="A0A9K3PJM7"/>
<evidence type="ECO:0000313" key="2">
    <source>
        <dbReference type="EMBL" id="KAG7349693.1"/>
    </source>
</evidence>
<comment type="caution">
    <text evidence="2">The sequence shown here is derived from an EMBL/GenBank/DDBJ whole genome shotgun (WGS) entry which is preliminary data.</text>
</comment>
<dbReference type="Proteomes" id="UP000693970">
    <property type="component" value="Unassembled WGS sequence"/>
</dbReference>
<gene>
    <name evidence="2" type="ORF">IV203_012290</name>
</gene>
<organism evidence="2 3">
    <name type="scientific">Nitzschia inconspicua</name>
    <dbReference type="NCBI Taxonomy" id="303405"/>
    <lineage>
        <taxon>Eukaryota</taxon>
        <taxon>Sar</taxon>
        <taxon>Stramenopiles</taxon>
        <taxon>Ochrophyta</taxon>
        <taxon>Bacillariophyta</taxon>
        <taxon>Bacillariophyceae</taxon>
        <taxon>Bacillariophycidae</taxon>
        <taxon>Bacillariales</taxon>
        <taxon>Bacillariaceae</taxon>
        <taxon>Nitzschia</taxon>
    </lineage>
</organism>
<evidence type="ECO:0000313" key="3">
    <source>
        <dbReference type="Proteomes" id="UP000693970"/>
    </source>
</evidence>
<name>A0A9K3PJM7_9STRA</name>
<reference evidence="2" key="2">
    <citation type="submission" date="2021-04" db="EMBL/GenBank/DDBJ databases">
        <authorList>
            <person name="Podell S."/>
        </authorList>
    </citation>
    <scope>NUCLEOTIDE SEQUENCE</scope>
    <source>
        <strain evidence="2">Hildebrandi</strain>
    </source>
</reference>
<dbReference type="EMBL" id="JAGRRH010000019">
    <property type="protein sequence ID" value="KAG7349693.1"/>
    <property type="molecule type" value="Genomic_DNA"/>
</dbReference>
<sequence length="262" mass="29256">MRSSFLLIASVCFLPEQGACWLTQCRFSSPPATQSTSLPMNVISDIGEFLSGGKLEAQTGPLPYGAPLREPRSEIATLAVQERALSFTGEDFDVWSVDENAPYCTVRGAMLHLPGKDKMRIKDRDGRVMATLDRKLVALTPTYDIQRGDGGEKIGYLEKATIAFIDTFDFHAANSGGFGPFKPPPAYKLEGDFLDRRFIMKNDKGQVVAKISQDQLIEFDQFNHYQIRIAPGMDPVLVIACACAIDEEFDELHKKRREEQNR</sequence>
<feature type="signal peptide" evidence="1">
    <location>
        <begin position="1"/>
        <end position="20"/>
    </location>
</feature>
<accession>A0A9K3PJM7</accession>